<reference evidence="1 2" key="1">
    <citation type="journal article" date="2024" name="Int. J. Mol. Sci.">
        <title>Exploration of Alicyclobacillus spp. Genome in Search of Antibiotic Resistance.</title>
        <authorList>
            <person name="Bucka-Kolendo J."/>
            <person name="Kiousi D.E."/>
            <person name="Dekowska A."/>
            <person name="Mikolajczuk-Szczyrba A."/>
            <person name="Karadedos D.M."/>
            <person name="Michael P."/>
            <person name="Galanis A."/>
            <person name="Sokolowska B."/>
        </authorList>
    </citation>
    <scope>NUCLEOTIDE SEQUENCE [LARGE SCALE GENOMIC DNA]</scope>
    <source>
        <strain evidence="1 2">KKP 3000</strain>
    </source>
</reference>
<accession>A0ABV5AIA4</accession>
<keyword evidence="2" id="KW-1185">Reference proteome</keyword>
<dbReference type="RefSeq" id="WP_275476002.1">
    <property type="nucleotide sequence ID" value="NZ_CP162940.1"/>
</dbReference>
<gene>
    <name evidence="1" type="ORF">KKP3000_000775</name>
</gene>
<protein>
    <submittedName>
        <fullName evidence="1">RusA family crossover junction endodeoxyribonuclease</fullName>
    </submittedName>
</protein>
<dbReference type="Proteomes" id="UP001579974">
    <property type="component" value="Unassembled WGS sequence"/>
</dbReference>
<dbReference type="Gene3D" id="3.30.1330.70">
    <property type="entry name" value="Holliday junction resolvase RusA"/>
    <property type="match status" value="1"/>
</dbReference>
<dbReference type="InterPro" id="IPR036614">
    <property type="entry name" value="RusA-like_sf"/>
</dbReference>
<organism evidence="1 2">
    <name type="scientific">Alicyclobacillus fastidiosus</name>
    <dbReference type="NCBI Taxonomy" id="392011"/>
    <lineage>
        <taxon>Bacteria</taxon>
        <taxon>Bacillati</taxon>
        <taxon>Bacillota</taxon>
        <taxon>Bacilli</taxon>
        <taxon>Bacillales</taxon>
        <taxon>Alicyclobacillaceae</taxon>
        <taxon>Alicyclobacillus</taxon>
    </lineage>
</organism>
<sequence length="127" mass="14948">MLGTTRLVLPLPPSVNHAYRNFTKGGRRMRVPTPKAMAFKREAAWEAKAWMMARRQQMVPNGTKVALKVWYYWGDRRRHDQDNPLKLLQDALTGVVWEDDRWVLPQVMDFDVDKQNPRLEIEIEIMG</sequence>
<evidence type="ECO:0000313" key="2">
    <source>
        <dbReference type="Proteomes" id="UP001579974"/>
    </source>
</evidence>
<dbReference type="InterPro" id="IPR008822">
    <property type="entry name" value="Endonuclease_RusA-like"/>
</dbReference>
<evidence type="ECO:0000313" key="1">
    <source>
        <dbReference type="EMBL" id="MFB5191984.1"/>
    </source>
</evidence>
<name>A0ABV5AIA4_9BACL</name>
<comment type="caution">
    <text evidence="1">The sequence shown here is derived from an EMBL/GenBank/DDBJ whole genome shotgun (WGS) entry which is preliminary data.</text>
</comment>
<dbReference type="EMBL" id="JBDXSU010000016">
    <property type="protein sequence ID" value="MFB5191984.1"/>
    <property type="molecule type" value="Genomic_DNA"/>
</dbReference>
<proteinExistence type="predicted"/>
<dbReference type="Pfam" id="PF05866">
    <property type="entry name" value="RusA"/>
    <property type="match status" value="1"/>
</dbReference>
<dbReference type="SUPFAM" id="SSF103084">
    <property type="entry name" value="Holliday junction resolvase RusA"/>
    <property type="match status" value="1"/>
</dbReference>